<evidence type="ECO:0000313" key="3">
    <source>
        <dbReference type="EMBL" id="VAW16142.1"/>
    </source>
</evidence>
<sequence length="370" mass="39849">MVLRAPIGGLYRHVMDLSEALSLRGHQIGLVMDSATSDAQTDARLEALSIAPALGVHKMPISRLLGPHDLSTTYNIRKIAREQNVDVLHGHGAKGGFNARLTRMGSRRTIAAYTTHGGVLNYNGNPLVGKALLALEKIILPLTDAMIFESAYVKKSFEAAIGPPPHLSQIVYNGLAPSEFVPLSPDLAEFDFSFVGELRAIKGVDILLRALVDVRRANGEPATLIIAGAGPDEDKIRALIEQLNLNGRVDLAGVRPARQIFARAHCVVMPSLAESLPYVALEAAAAAKPLLATNVGGVKEIFGPTANSLLPPSDVTALKKAMQATIDNPQAAASEMKSRLEWVKANFSMEMMTSAIEDIYYKALDRIRHK</sequence>
<dbReference type="PANTHER" id="PTHR45871">
    <property type="entry name" value="N-ACETYLGLUCOSAMINYL-PHOSPHATIDYLINOSITOL BIOSYNTHETIC PROTEIN"/>
    <property type="match status" value="1"/>
</dbReference>
<dbReference type="GO" id="GO:0016757">
    <property type="term" value="F:glycosyltransferase activity"/>
    <property type="evidence" value="ECO:0007669"/>
    <property type="project" value="InterPro"/>
</dbReference>
<dbReference type="InterPro" id="IPR001296">
    <property type="entry name" value="Glyco_trans_1"/>
</dbReference>
<dbReference type="Pfam" id="PF00534">
    <property type="entry name" value="Glycos_transf_1"/>
    <property type="match status" value="1"/>
</dbReference>
<dbReference type="EMBL" id="UOEO01000045">
    <property type="protein sequence ID" value="VAW16142.1"/>
    <property type="molecule type" value="Genomic_DNA"/>
</dbReference>
<dbReference type="PANTHER" id="PTHR45871:SF1">
    <property type="entry name" value="PHOSPHATIDYLINOSITOL N-ACETYLGLUCOSAMINYLTRANSFERASE SUBUNIT A"/>
    <property type="match status" value="1"/>
</dbReference>
<dbReference type="InterPro" id="IPR028098">
    <property type="entry name" value="Glyco_trans_4-like_N"/>
</dbReference>
<evidence type="ECO:0008006" key="4">
    <source>
        <dbReference type="Google" id="ProtNLM"/>
    </source>
</evidence>
<feature type="domain" description="Glycosyl transferase family 1" evidence="1">
    <location>
        <begin position="190"/>
        <end position="331"/>
    </location>
</feature>
<feature type="domain" description="Glycosyltransferase subfamily 4-like N-terminal" evidence="2">
    <location>
        <begin position="7"/>
        <end position="176"/>
    </location>
</feature>
<dbReference type="Pfam" id="PF13439">
    <property type="entry name" value="Glyco_transf_4"/>
    <property type="match status" value="1"/>
</dbReference>
<evidence type="ECO:0000259" key="1">
    <source>
        <dbReference type="Pfam" id="PF00534"/>
    </source>
</evidence>
<accession>A0A3B0TNR5</accession>
<evidence type="ECO:0000259" key="2">
    <source>
        <dbReference type="Pfam" id="PF13439"/>
    </source>
</evidence>
<dbReference type="SUPFAM" id="SSF53756">
    <property type="entry name" value="UDP-Glycosyltransferase/glycogen phosphorylase"/>
    <property type="match status" value="1"/>
</dbReference>
<name>A0A3B0TNR5_9ZZZZ</name>
<protein>
    <recommendedName>
        <fullName evidence="4">Glycosyltransferase</fullName>
    </recommendedName>
</protein>
<reference evidence="3" key="1">
    <citation type="submission" date="2018-06" db="EMBL/GenBank/DDBJ databases">
        <authorList>
            <person name="Zhirakovskaya E."/>
        </authorList>
    </citation>
    <scope>NUCLEOTIDE SEQUENCE</scope>
</reference>
<gene>
    <name evidence="3" type="ORF">MNBD_ALPHA12-1281</name>
</gene>
<proteinExistence type="predicted"/>
<dbReference type="Gene3D" id="3.40.50.2000">
    <property type="entry name" value="Glycogen Phosphorylase B"/>
    <property type="match status" value="2"/>
</dbReference>
<organism evidence="3">
    <name type="scientific">hydrothermal vent metagenome</name>
    <dbReference type="NCBI Taxonomy" id="652676"/>
    <lineage>
        <taxon>unclassified sequences</taxon>
        <taxon>metagenomes</taxon>
        <taxon>ecological metagenomes</taxon>
    </lineage>
</organism>
<dbReference type="AlphaFoldDB" id="A0A3B0TNR5"/>